<dbReference type="EMBL" id="JPSL02000036">
    <property type="protein sequence ID" value="KGQ21097.1"/>
    <property type="molecule type" value="Genomic_DNA"/>
</dbReference>
<dbReference type="RefSeq" id="WP_038067005.1">
    <property type="nucleotide sequence ID" value="NZ_JPSL02000036.1"/>
</dbReference>
<dbReference type="PATRIC" id="fig|276.5.peg.2118"/>
<name>A0A0A2WQR8_THEFI</name>
<organism evidence="1 2">
    <name type="scientific">Thermus filiformis</name>
    <dbReference type="NCBI Taxonomy" id="276"/>
    <lineage>
        <taxon>Bacteria</taxon>
        <taxon>Thermotogati</taxon>
        <taxon>Deinococcota</taxon>
        <taxon>Deinococci</taxon>
        <taxon>Thermales</taxon>
        <taxon>Thermaceae</taxon>
        <taxon>Thermus</taxon>
    </lineage>
</organism>
<protein>
    <recommendedName>
        <fullName evidence="3">DUF11 domain-containing protein</fullName>
    </recommendedName>
</protein>
<evidence type="ECO:0008006" key="3">
    <source>
        <dbReference type="Google" id="ProtNLM"/>
    </source>
</evidence>
<keyword evidence="2" id="KW-1185">Reference proteome</keyword>
<dbReference type="OrthoDB" id="9773411at2"/>
<comment type="caution">
    <text evidence="1">The sequence shown here is derived from an EMBL/GenBank/DDBJ whole genome shotgun (WGS) entry which is preliminary data.</text>
</comment>
<dbReference type="Proteomes" id="UP000030364">
    <property type="component" value="Unassembled WGS sequence"/>
</dbReference>
<reference evidence="1 2" key="1">
    <citation type="journal article" date="2015" name="Genome Announc.">
        <title>Draft Genome Sequence of the Thermophile Thermus filiformis ATCC 43280, Producer of Carotenoid-(Di)glucoside-Branched Fatty Acid (Di)esters and Source of Hyperthermostable Enzymes of Biotechnological Interest.</title>
        <authorList>
            <person name="Mandelli F."/>
            <person name="Oliveira Ramires B."/>
            <person name="Couger M.B."/>
            <person name="Paixao D.A."/>
            <person name="Camilo C.M."/>
            <person name="Polikarpov I."/>
            <person name="Prade R."/>
            <person name="Riano-Pachon D.M."/>
            <person name="Squina F.M."/>
        </authorList>
    </citation>
    <scope>NUCLEOTIDE SEQUENCE [LARGE SCALE GENOMIC DNA]</scope>
    <source>
        <strain evidence="1 2">ATCC 43280</strain>
    </source>
</reference>
<evidence type="ECO:0000313" key="1">
    <source>
        <dbReference type="EMBL" id="KGQ21097.1"/>
    </source>
</evidence>
<gene>
    <name evidence="1" type="ORF">THFILI_01765</name>
</gene>
<sequence>MRRKRSFLWLAWAFLALSWAQGVELKATLVGTGLQWEMDSLEAWLLPQGKEGRLVLYSPGFDPQDYRSPNEFGDERYDGGKGEVRTTFRLYKGNTLLREATFGVEPHREVVLYQGPLEEGAVYRLWARFEGLGKNAFSLKADGFRLQLDPNPQVLEVGGTSPGLTLRQPPGERNRFVELFRLNVSKGLLSLPVRFYDEDGPSELRSRVVLPDGREVEREVSGDREWKTFLLELPGLYRFLFAQPEEARQHSNTLAFQVKACLEATPEGFLAQAPGPREALALDPEGRPLPFRPLLTEDGRVRLALPQGYRLLEVKAEGAVALEGEEARIGCPGGRVVYVAAPEEAELRVRLLLTLPGREAPAEGTLYLGDRAVRVQGEAVLRLPPGTYPLALEAPGARVEGPKEVRLSPGGKEEAVFRLFPEVALSLTPEVQRLPEGETARLLLRATTPYPGLLPAELALELPEGLEALGPTRITAPLSKERPLELALEVKGAAGTYPVTARLLPYGKKAEAKVLFFRPASFTLTKEALTPKVAKGDEARFRLTVANEGEEAGRVRLLDQGGPGLEGKGLEEEVVLGPGEKKSYEVAFRVTADQALNRAQLLDEKGNVLARAEAGLEVLLPRPELSRALPFRRYVPGEEVEHRLVVRNAGQAPLRYTLEDACPDFLEPASARFQGVLAPGEERVHTYRARVRFGPEAEGVCQATLLWEGGRLLAETPLARLPLRLKAEPLPPRLLEGTDGSYLLRVENPADHPVRARLLFTPPQRVEVEGLDWEGTLEAGGVQEFALAAKALPAGAHTGRLSAFVGETPAAFPAEATLVALPLLVPERRSEVRLPFRVDGEGEGLLLAFRLPQGAEYVPGSARLDSVPLEDPRVLGDRLFFRLPFQKEGEVRLTLRHREALPPLEAPSLTLLVGGREVYLQGEARLEDFKKARPLEARREGLILEPSDGRLFQQEATRVVLEGPLGELVLKVNGKPIGPEKLGKREVDEGKGWQRLEYYGVPLEVGKNVLSVEGPSGELDRVEVYRAGNPVRLRLSLEGAQVDGRTPLRLLIEALDENGLPSGFGPVTLESGLEPASPDAFLEISGYQALLKDGRAEVLLRPLAAPREFPVRARFNQLAAEARFFAGSRKEALWLAQGSVGVALVDLGQGLSLESLRFFGLARAYAEGPFLEGQGQLALDTTGGLGWKPDPNRFPVTGAASEAVQPLPSEDPIAFRYDQEALSLSYGKAPLGPGLPEATALRLETRGEARFSAFLALLPQGRVREEIVPDGTSFYRLAHRPRPGSLTLTLVEGARETLLKEGVDYRVDDLGNLQLSRPLFPTTPDLAPVRLLAEYAPQDAPRDLLAYGAGATWEGQGFRLGVAAAYLGGWRLGAEAGYRKGGDAFSVKAAYEEGGRLSLALEAKARLGAFRLEGNLRSQDLAPPEGSARLAYGEEVGAALEHARGAGQDLTALLLEYRPKPFSLGAGLGYLWREGAFALVGRAGYEEGGTRLALSHAQPFGVGRALSRLEARLPLDPNLALEAGLAYAWGEGVSGSLGLKQSLAGANLSLYYELPTASGEGNRARFGLEAPFPLSQSLSLNLSASLERSFTTGEALTSFGLAARYRQEGFTATLGAETSFGQDTKLVLKGGAAGSLDEENTLFADMAFQVLPEPKGRFSLAYALFGPRFNLLTYHRLLLEKEALLEGEALFAYHEPGFQVRPGLAYRVKPQDPAANTYQLGLGANLYLTRAFGLGGSLYYVFQPGTGADRLVYGLEASLRVLEEVWLNLGYSFGESLLQPEGLYLRLDFFGGSR</sequence>
<dbReference type="STRING" id="276.THFILI_01765"/>
<proteinExistence type="predicted"/>
<evidence type="ECO:0000313" key="2">
    <source>
        <dbReference type="Proteomes" id="UP000030364"/>
    </source>
</evidence>
<accession>A0A0A2WQR8</accession>